<keyword evidence="1" id="KW-0378">Hydrolase</keyword>
<dbReference type="PANTHER" id="PTHR43798:SF31">
    <property type="entry name" value="AB HYDROLASE SUPERFAMILY PROTEIN YCLE"/>
    <property type="match status" value="1"/>
</dbReference>
<dbReference type="EMBL" id="JAMRXG010000003">
    <property type="protein sequence ID" value="MCM6773719.1"/>
    <property type="molecule type" value="Genomic_DNA"/>
</dbReference>
<evidence type="ECO:0000259" key="3">
    <source>
        <dbReference type="Pfam" id="PF12697"/>
    </source>
</evidence>
<protein>
    <submittedName>
        <fullName evidence="4">Lysophospholipase</fullName>
    </submittedName>
</protein>
<evidence type="ECO:0000313" key="5">
    <source>
        <dbReference type="Proteomes" id="UP001139157"/>
    </source>
</evidence>
<gene>
    <name evidence="4" type="ORF">NDR86_09575</name>
</gene>
<dbReference type="SUPFAM" id="SSF53474">
    <property type="entry name" value="alpha/beta-Hydrolases"/>
    <property type="match status" value="1"/>
</dbReference>
<dbReference type="Pfam" id="PF12697">
    <property type="entry name" value="Abhydrolase_6"/>
    <property type="match status" value="1"/>
</dbReference>
<proteinExistence type="predicted"/>
<evidence type="ECO:0000256" key="2">
    <source>
        <dbReference type="SAM" id="SignalP"/>
    </source>
</evidence>
<comment type="caution">
    <text evidence="4">The sequence shown here is derived from an EMBL/GenBank/DDBJ whole genome shotgun (WGS) entry which is preliminary data.</text>
</comment>
<name>A0A9X2E4K8_9NOCA</name>
<keyword evidence="5" id="KW-1185">Reference proteome</keyword>
<dbReference type="InterPro" id="IPR029058">
    <property type="entry name" value="AB_hydrolase_fold"/>
</dbReference>
<evidence type="ECO:0000313" key="4">
    <source>
        <dbReference type="EMBL" id="MCM6773719.1"/>
    </source>
</evidence>
<feature type="signal peptide" evidence="2">
    <location>
        <begin position="1"/>
        <end position="20"/>
    </location>
</feature>
<dbReference type="GO" id="GO:0016020">
    <property type="term" value="C:membrane"/>
    <property type="evidence" value="ECO:0007669"/>
    <property type="project" value="TreeGrafter"/>
</dbReference>
<evidence type="ECO:0000256" key="1">
    <source>
        <dbReference type="ARBA" id="ARBA00022801"/>
    </source>
</evidence>
<dbReference type="InterPro" id="IPR050266">
    <property type="entry name" value="AB_hydrolase_sf"/>
</dbReference>
<dbReference type="GO" id="GO:0016787">
    <property type="term" value="F:hydrolase activity"/>
    <property type="evidence" value="ECO:0007669"/>
    <property type="project" value="UniProtKB-KW"/>
</dbReference>
<sequence>MSGTLLTAAAAFSLIASVTAAPVAAAPPTDVDCRPYPAIPVSLRPDAPKSQHIWGELCARPADLVDGHAVQLLLHGAYYNHAYWNSSYGDGSYSYARNMAARGVPTFAIDRIGQGRSTRPQSAEITVRDDAFVVHQIVQALKAGTVGNTRFGPVVLAGHSVGSIVAWQEAAEYRDVQGLIITGMLHVVPVNAGILTAGSNFRPARLDPKFQGENLDPGYWTTAEGSRGQLFHHEVDPGIVAWDEANKDASSAVEFAGAFTYATSDLTRSIRVPVLIIQAEKDFLLCGTGGADCSSAKAIEAREAPYYSPEACLQVVQVPNAGHSIALSRNHEIEEKASAHWSDKFFGTGGQPPRTGGCG</sequence>
<accession>A0A9X2E4K8</accession>
<feature type="domain" description="AB hydrolase-1" evidence="3">
    <location>
        <begin position="72"/>
        <end position="333"/>
    </location>
</feature>
<dbReference type="InterPro" id="IPR000073">
    <property type="entry name" value="AB_hydrolase_1"/>
</dbReference>
<dbReference type="PANTHER" id="PTHR43798">
    <property type="entry name" value="MONOACYLGLYCEROL LIPASE"/>
    <property type="match status" value="1"/>
</dbReference>
<keyword evidence="2" id="KW-0732">Signal</keyword>
<dbReference type="Gene3D" id="3.40.50.1820">
    <property type="entry name" value="alpha/beta hydrolase"/>
    <property type="match status" value="1"/>
</dbReference>
<dbReference type="Proteomes" id="UP001139157">
    <property type="component" value="Unassembled WGS sequence"/>
</dbReference>
<dbReference type="RefSeq" id="WP_251910773.1">
    <property type="nucleotide sequence ID" value="NZ_JAMRXG010000003.1"/>
</dbReference>
<organism evidence="4 5">
    <name type="scientific">Nocardia pulmonis</name>
    <dbReference type="NCBI Taxonomy" id="2951408"/>
    <lineage>
        <taxon>Bacteria</taxon>
        <taxon>Bacillati</taxon>
        <taxon>Actinomycetota</taxon>
        <taxon>Actinomycetes</taxon>
        <taxon>Mycobacteriales</taxon>
        <taxon>Nocardiaceae</taxon>
        <taxon>Nocardia</taxon>
    </lineage>
</organism>
<feature type="chain" id="PRO_5040856740" evidence="2">
    <location>
        <begin position="21"/>
        <end position="359"/>
    </location>
</feature>
<reference evidence="4" key="1">
    <citation type="submission" date="2022-06" db="EMBL/GenBank/DDBJ databases">
        <title>Novel species in genus nocardia.</title>
        <authorList>
            <person name="Li F."/>
        </authorList>
    </citation>
    <scope>NUCLEOTIDE SEQUENCE</scope>
    <source>
        <strain evidence="4">CDC141</strain>
    </source>
</reference>
<dbReference type="AlphaFoldDB" id="A0A9X2E4K8"/>